<dbReference type="EC" id="3.1.3.3" evidence="4"/>
<dbReference type="InterPro" id="IPR023214">
    <property type="entry name" value="HAD_sf"/>
</dbReference>
<keyword evidence="9" id="KW-0718">Serine biosynthesis</keyword>
<dbReference type="GO" id="GO:0005737">
    <property type="term" value="C:cytoplasm"/>
    <property type="evidence" value="ECO:0007669"/>
    <property type="project" value="TreeGrafter"/>
</dbReference>
<evidence type="ECO:0000256" key="8">
    <source>
        <dbReference type="ARBA" id="ARBA00022842"/>
    </source>
</evidence>
<dbReference type="PANTHER" id="PTHR43344:SF2">
    <property type="entry name" value="PHOSPHOSERINE PHOSPHATASE"/>
    <property type="match status" value="1"/>
</dbReference>
<dbReference type="AlphaFoldDB" id="A0A1C5IW16"/>
<comment type="catalytic activity">
    <reaction evidence="11">
        <text>O-phospho-D-serine + H2O = D-serine + phosphate</text>
        <dbReference type="Rhea" id="RHEA:24873"/>
        <dbReference type="ChEBI" id="CHEBI:15377"/>
        <dbReference type="ChEBI" id="CHEBI:35247"/>
        <dbReference type="ChEBI" id="CHEBI:43474"/>
        <dbReference type="ChEBI" id="CHEBI:58680"/>
        <dbReference type="EC" id="3.1.3.3"/>
    </reaction>
</comment>
<dbReference type="RefSeq" id="WP_197698918.1">
    <property type="nucleotide sequence ID" value="NZ_LT607754.1"/>
</dbReference>
<evidence type="ECO:0000256" key="3">
    <source>
        <dbReference type="ARBA" id="ARBA00009184"/>
    </source>
</evidence>
<dbReference type="NCBIfam" id="TIGR01488">
    <property type="entry name" value="HAD-SF-IB"/>
    <property type="match status" value="1"/>
</dbReference>
<organism evidence="12 13">
    <name type="scientific">Micromonospora inositola</name>
    <dbReference type="NCBI Taxonomy" id="47865"/>
    <lineage>
        <taxon>Bacteria</taxon>
        <taxon>Bacillati</taxon>
        <taxon>Actinomycetota</taxon>
        <taxon>Actinomycetes</taxon>
        <taxon>Micromonosporales</taxon>
        <taxon>Micromonosporaceae</taxon>
        <taxon>Micromonospora</taxon>
    </lineage>
</organism>
<proteinExistence type="inferred from homology"/>
<evidence type="ECO:0000256" key="5">
    <source>
        <dbReference type="ARBA" id="ARBA00022605"/>
    </source>
</evidence>
<keyword evidence="8" id="KW-0460">Magnesium</keyword>
<dbReference type="Proteomes" id="UP000198221">
    <property type="component" value="Chromosome I"/>
</dbReference>
<comment type="cofactor">
    <cofactor evidence="1">
        <name>Mg(2+)</name>
        <dbReference type="ChEBI" id="CHEBI:18420"/>
    </cofactor>
</comment>
<dbReference type="Pfam" id="PF12710">
    <property type="entry name" value="HAD"/>
    <property type="match status" value="1"/>
</dbReference>
<gene>
    <name evidence="12" type="ORF">GA0070613_3500</name>
</gene>
<dbReference type="InterPro" id="IPR050582">
    <property type="entry name" value="HAD-like_SerB"/>
</dbReference>
<dbReference type="GO" id="GO:0006564">
    <property type="term" value="P:L-serine biosynthetic process"/>
    <property type="evidence" value="ECO:0007669"/>
    <property type="project" value="UniProtKB-KW"/>
</dbReference>
<evidence type="ECO:0000256" key="2">
    <source>
        <dbReference type="ARBA" id="ARBA00005135"/>
    </source>
</evidence>
<keyword evidence="6" id="KW-0479">Metal-binding</keyword>
<sequence length="219" mass="23138">MIRGAVFFDVDGTLTPTSSGQHLAEFLGHTKVIQEVQAGYGADTLSSQEAAVLEARGWATRTPIEVRGFLESLPLVDGIAETVRWCRQRGLAPVLATLAWDVVGAHLCDRFGFDRACGPRLELVDGRYSGEVAEQLDELSKRDFAVSVAAELGVDPKRCAAVGDGRSDVPLFAAVGLAIAFNATPAARAAAHVSVDGTDLRAVLPLLGAWLNAAHTSSE</sequence>
<evidence type="ECO:0000256" key="7">
    <source>
        <dbReference type="ARBA" id="ARBA00022801"/>
    </source>
</evidence>
<dbReference type="GO" id="GO:0036424">
    <property type="term" value="F:L-phosphoserine phosphatase activity"/>
    <property type="evidence" value="ECO:0007669"/>
    <property type="project" value="TreeGrafter"/>
</dbReference>
<evidence type="ECO:0000313" key="12">
    <source>
        <dbReference type="EMBL" id="SCG62159.1"/>
    </source>
</evidence>
<comment type="catalytic activity">
    <reaction evidence="10">
        <text>O-phospho-L-serine + H2O = L-serine + phosphate</text>
        <dbReference type="Rhea" id="RHEA:21208"/>
        <dbReference type="ChEBI" id="CHEBI:15377"/>
        <dbReference type="ChEBI" id="CHEBI:33384"/>
        <dbReference type="ChEBI" id="CHEBI:43474"/>
        <dbReference type="ChEBI" id="CHEBI:57524"/>
        <dbReference type="EC" id="3.1.3.3"/>
    </reaction>
</comment>
<keyword evidence="13" id="KW-1185">Reference proteome</keyword>
<dbReference type="GO" id="GO:0000287">
    <property type="term" value="F:magnesium ion binding"/>
    <property type="evidence" value="ECO:0007669"/>
    <property type="project" value="TreeGrafter"/>
</dbReference>
<keyword evidence="7" id="KW-0378">Hydrolase</keyword>
<keyword evidence="5" id="KW-0028">Amino-acid biosynthesis</keyword>
<protein>
    <recommendedName>
        <fullName evidence="4">phosphoserine phosphatase</fullName>
        <ecNumber evidence="4">3.1.3.3</ecNumber>
    </recommendedName>
</protein>
<evidence type="ECO:0000256" key="10">
    <source>
        <dbReference type="ARBA" id="ARBA00048138"/>
    </source>
</evidence>
<evidence type="ECO:0000256" key="6">
    <source>
        <dbReference type="ARBA" id="ARBA00022723"/>
    </source>
</evidence>
<evidence type="ECO:0000313" key="13">
    <source>
        <dbReference type="Proteomes" id="UP000198221"/>
    </source>
</evidence>
<comment type="pathway">
    <text evidence="2">Amino-acid biosynthesis; L-serine biosynthesis; L-serine from 3-phospho-D-glycerate: step 3/3.</text>
</comment>
<evidence type="ECO:0000256" key="9">
    <source>
        <dbReference type="ARBA" id="ARBA00023299"/>
    </source>
</evidence>
<dbReference type="PANTHER" id="PTHR43344">
    <property type="entry name" value="PHOSPHOSERINE PHOSPHATASE"/>
    <property type="match status" value="1"/>
</dbReference>
<dbReference type="InterPro" id="IPR036412">
    <property type="entry name" value="HAD-like_sf"/>
</dbReference>
<accession>A0A1C5IW16</accession>
<evidence type="ECO:0000256" key="1">
    <source>
        <dbReference type="ARBA" id="ARBA00001946"/>
    </source>
</evidence>
<comment type="similarity">
    <text evidence="3">Belongs to the HAD-like hydrolase superfamily. SerB family.</text>
</comment>
<reference evidence="13" key="1">
    <citation type="submission" date="2016-06" db="EMBL/GenBank/DDBJ databases">
        <authorList>
            <person name="Varghese N."/>
            <person name="Submissions Spin"/>
        </authorList>
    </citation>
    <scope>NUCLEOTIDE SEQUENCE [LARGE SCALE GENOMIC DNA]</scope>
    <source>
        <strain evidence="13">DSM 43819</strain>
    </source>
</reference>
<evidence type="ECO:0000256" key="11">
    <source>
        <dbReference type="ARBA" id="ARBA00048523"/>
    </source>
</evidence>
<evidence type="ECO:0000256" key="4">
    <source>
        <dbReference type="ARBA" id="ARBA00012640"/>
    </source>
</evidence>
<name>A0A1C5IW16_9ACTN</name>
<dbReference type="EMBL" id="LT607754">
    <property type="protein sequence ID" value="SCG62159.1"/>
    <property type="molecule type" value="Genomic_DNA"/>
</dbReference>
<dbReference type="SUPFAM" id="SSF56784">
    <property type="entry name" value="HAD-like"/>
    <property type="match status" value="1"/>
</dbReference>
<dbReference type="Gene3D" id="3.40.50.1000">
    <property type="entry name" value="HAD superfamily/HAD-like"/>
    <property type="match status" value="1"/>
</dbReference>